<dbReference type="AlphaFoldDB" id="A0A3N4KLH4"/>
<protein>
    <submittedName>
        <fullName evidence="2">Uncharacterized protein</fullName>
    </submittedName>
</protein>
<keyword evidence="1" id="KW-1133">Transmembrane helix</keyword>
<evidence type="ECO:0000313" key="3">
    <source>
        <dbReference type="Proteomes" id="UP000277580"/>
    </source>
</evidence>
<sequence>MDLLLVCRTRLLVGVFLAYIPRWASIRYLVFAGCLYCGVSVSVCLHMSGVESRSSESYLSYRILM</sequence>
<dbReference type="InParanoid" id="A0A3N4KLH4"/>
<feature type="transmembrane region" description="Helical" evidence="1">
    <location>
        <begin position="28"/>
        <end position="47"/>
    </location>
</feature>
<name>A0A3N4KLH4_9PEZI</name>
<accession>A0A3N4KLH4</accession>
<reference evidence="2 3" key="1">
    <citation type="journal article" date="2018" name="Nat. Ecol. Evol.">
        <title>Pezizomycetes genomes reveal the molecular basis of ectomycorrhizal truffle lifestyle.</title>
        <authorList>
            <person name="Murat C."/>
            <person name="Payen T."/>
            <person name="Noel B."/>
            <person name="Kuo A."/>
            <person name="Morin E."/>
            <person name="Chen J."/>
            <person name="Kohler A."/>
            <person name="Krizsan K."/>
            <person name="Balestrini R."/>
            <person name="Da Silva C."/>
            <person name="Montanini B."/>
            <person name="Hainaut M."/>
            <person name="Levati E."/>
            <person name="Barry K.W."/>
            <person name="Belfiori B."/>
            <person name="Cichocki N."/>
            <person name="Clum A."/>
            <person name="Dockter R.B."/>
            <person name="Fauchery L."/>
            <person name="Guy J."/>
            <person name="Iotti M."/>
            <person name="Le Tacon F."/>
            <person name="Lindquist E.A."/>
            <person name="Lipzen A."/>
            <person name="Malagnac F."/>
            <person name="Mello A."/>
            <person name="Molinier V."/>
            <person name="Miyauchi S."/>
            <person name="Poulain J."/>
            <person name="Riccioni C."/>
            <person name="Rubini A."/>
            <person name="Sitrit Y."/>
            <person name="Splivallo R."/>
            <person name="Traeger S."/>
            <person name="Wang M."/>
            <person name="Zifcakova L."/>
            <person name="Wipf D."/>
            <person name="Zambonelli A."/>
            <person name="Paolocci F."/>
            <person name="Nowrousian M."/>
            <person name="Ottonello S."/>
            <person name="Baldrian P."/>
            <person name="Spatafora J.W."/>
            <person name="Henrissat B."/>
            <person name="Nagy L.G."/>
            <person name="Aury J.M."/>
            <person name="Wincker P."/>
            <person name="Grigoriev I.V."/>
            <person name="Bonfante P."/>
            <person name="Martin F.M."/>
        </authorList>
    </citation>
    <scope>NUCLEOTIDE SEQUENCE [LARGE SCALE GENOMIC DNA]</scope>
    <source>
        <strain evidence="2 3">CCBAS932</strain>
    </source>
</reference>
<organism evidence="2 3">
    <name type="scientific">Morchella conica CCBAS932</name>
    <dbReference type="NCBI Taxonomy" id="1392247"/>
    <lineage>
        <taxon>Eukaryota</taxon>
        <taxon>Fungi</taxon>
        <taxon>Dikarya</taxon>
        <taxon>Ascomycota</taxon>
        <taxon>Pezizomycotina</taxon>
        <taxon>Pezizomycetes</taxon>
        <taxon>Pezizales</taxon>
        <taxon>Morchellaceae</taxon>
        <taxon>Morchella</taxon>
    </lineage>
</organism>
<evidence type="ECO:0000313" key="2">
    <source>
        <dbReference type="EMBL" id="RPB06645.1"/>
    </source>
</evidence>
<keyword evidence="1" id="KW-0812">Transmembrane</keyword>
<keyword evidence="3" id="KW-1185">Reference proteome</keyword>
<proteinExistence type="predicted"/>
<dbReference type="EMBL" id="ML119247">
    <property type="protein sequence ID" value="RPB06645.1"/>
    <property type="molecule type" value="Genomic_DNA"/>
</dbReference>
<evidence type="ECO:0000256" key="1">
    <source>
        <dbReference type="SAM" id="Phobius"/>
    </source>
</evidence>
<keyword evidence="1" id="KW-0472">Membrane</keyword>
<dbReference type="Proteomes" id="UP000277580">
    <property type="component" value="Unassembled WGS sequence"/>
</dbReference>
<gene>
    <name evidence="2" type="ORF">P167DRAFT_540664</name>
</gene>